<dbReference type="GO" id="GO:0032438">
    <property type="term" value="P:melanosome organization"/>
    <property type="evidence" value="ECO:0000318"/>
    <property type="project" value="GO_Central"/>
</dbReference>
<dbReference type="SMART" id="SM00049">
    <property type="entry name" value="DEP"/>
    <property type="match status" value="1"/>
</dbReference>
<dbReference type="Gene3D" id="3.30.40.10">
    <property type="entry name" value="Zinc/RING finger domain, C3HC4 (zinc finger)"/>
    <property type="match status" value="1"/>
</dbReference>
<feature type="compositionally biased region" description="Basic and acidic residues" evidence="5">
    <location>
        <begin position="51"/>
        <end position="75"/>
    </location>
</feature>
<reference evidence="9" key="1">
    <citation type="submission" date="2015-02" db="EMBL/GenBank/DDBJ databases">
        <title>Genome sequencing for Strongylocentrotus purpuratus.</title>
        <authorList>
            <person name="Murali S."/>
            <person name="Liu Y."/>
            <person name="Vee V."/>
            <person name="English A."/>
            <person name="Wang M."/>
            <person name="Skinner E."/>
            <person name="Han Y."/>
            <person name="Muzny D.M."/>
            <person name="Worley K.C."/>
            <person name="Gibbs R.A."/>
        </authorList>
    </citation>
    <scope>NUCLEOTIDE SEQUENCE</scope>
</reference>
<dbReference type="InParanoid" id="A0A7M7N5C6"/>
<dbReference type="Pfam" id="PF00610">
    <property type="entry name" value="DEP"/>
    <property type="match status" value="1"/>
</dbReference>
<dbReference type="InterPro" id="IPR002423">
    <property type="entry name" value="Cpn60/GroEL/TCP-1"/>
</dbReference>
<dbReference type="InterPro" id="IPR013083">
    <property type="entry name" value="Znf_RING/FYVE/PHD"/>
</dbReference>
<evidence type="ECO:0000256" key="5">
    <source>
        <dbReference type="SAM" id="MobiDB-lite"/>
    </source>
</evidence>
<feature type="region of interest" description="Disordered" evidence="5">
    <location>
        <begin position="1"/>
        <end position="133"/>
    </location>
</feature>
<dbReference type="RefSeq" id="XP_030830323.1">
    <property type="nucleotide sequence ID" value="XM_030974463.1"/>
</dbReference>
<protein>
    <recommendedName>
        <fullName evidence="10">1-phosphatidylinositol-3-phosphate 5-kinase</fullName>
    </recommendedName>
</protein>
<evidence type="ECO:0008006" key="10">
    <source>
        <dbReference type="Google" id="ProtNLM"/>
    </source>
</evidence>
<dbReference type="SUPFAM" id="SSF52029">
    <property type="entry name" value="GroEL apical domain-like"/>
    <property type="match status" value="1"/>
</dbReference>
<keyword evidence="3" id="KW-0862">Zinc</keyword>
<evidence type="ECO:0000256" key="1">
    <source>
        <dbReference type="ARBA" id="ARBA00022723"/>
    </source>
</evidence>
<dbReference type="GO" id="GO:0035556">
    <property type="term" value="P:intracellular signal transduction"/>
    <property type="evidence" value="ECO:0007669"/>
    <property type="project" value="InterPro"/>
</dbReference>
<keyword evidence="1" id="KW-0479">Metal-binding</keyword>
<feature type="compositionally biased region" description="Pro residues" evidence="5">
    <location>
        <begin position="871"/>
        <end position="887"/>
    </location>
</feature>
<feature type="compositionally biased region" description="Basic and acidic residues" evidence="5">
    <location>
        <begin position="1"/>
        <end position="10"/>
    </location>
</feature>
<dbReference type="Gene3D" id="1.10.10.10">
    <property type="entry name" value="Winged helix-like DNA-binding domain superfamily/Winged helix DNA-binding domain"/>
    <property type="match status" value="1"/>
</dbReference>
<dbReference type="InterPro" id="IPR036390">
    <property type="entry name" value="WH_DNA-bd_sf"/>
</dbReference>
<feature type="domain" description="DEP" evidence="7">
    <location>
        <begin position="349"/>
        <end position="425"/>
    </location>
</feature>
<dbReference type="KEGG" id="spu:579692"/>
<dbReference type="SMART" id="SM00064">
    <property type="entry name" value="FYVE"/>
    <property type="match status" value="1"/>
</dbReference>
<dbReference type="GO" id="GO:0008270">
    <property type="term" value="F:zinc ion binding"/>
    <property type="evidence" value="ECO:0007669"/>
    <property type="project" value="UniProtKB-KW"/>
</dbReference>
<dbReference type="Pfam" id="PF00118">
    <property type="entry name" value="Cpn60_TCP1"/>
    <property type="match status" value="1"/>
</dbReference>
<dbReference type="CDD" id="cd03334">
    <property type="entry name" value="Fab1_TCP"/>
    <property type="match status" value="1"/>
</dbReference>
<dbReference type="PANTHER" id="PTHR46715">
    <property type="entry name" value="1-PHOSPHATIDYLINOSITOL 3-PHOSPHATE 5-KINASE"/>
    <property type="match status" value="1"/>
</dbReference>
<dbReference type="Pfam" id="PF01363">
    <property type="entry name" value="FYVE"/>
    <property type="match status" value="1"/>
</dbReference>
<dbReference type="GO" id="GO:0000285">
    <property type="term" value="F:1-phosphatidylinositol-3-phosphate 5-kinase activity"/>
    <property type="evidence" value="ECO:0000318"/>
    <property type="project" value="GO_Central"/>
</dbReference>
<evidence type="ECO:0000259" key="6">
    <source>
        <dbReference type="PROSITE" id="PS50178"/>
    </source>
</evidence>
<dbReference type="CDD" id="cd15725">
    <property type="entry name" value="FYVE_PIKfyve_Fab1"/>
    <property type="match status" value="1"/>
</dbReference>
<dbReference type="FunFam" id="3.30.40.10:FF:000057">
    <property type="entry name" value="1-phosphatidylinositol 3-phosphate 5-kinase isoform X1"/>
    <property type="match status" value="1"/>
</dbReference>
<reference evidence="8" key="2">
    <citation type="submission" date="2021-01" db="UniProtKB">
        <authorList>
            <consortium name="EnsemblMetazoa"/>
        </authorList>
    </citation>
    <scope>IDENTIFICATION</scope>
</reference>
<name>A0A7M7N5C6_STRPU</name>
<dbReference type="OrthoDB" id="158357at2759"/>
<dbReference type="GO" id="GO:0031410">
    <property type="term" value="C:cytoplasmic vesicle"/>
    <property type="evidence" value="ECO:0000318"/>
    <property type="project" value="GO_Central"/>
</dbReference>
<feature type="compositionally biased region" description="Polar residues" evidence="5">
    <location>
        <begin position="11"/>
        <end position="32"/>
    </location>
</feature>
<dbReference type="Proteomes" id="UP000007110">
    <property type="component" value="Unassembled WGS sequence"/>
</dbReference>
<feature type="region of interest" description="Disordered" evidence="5">
    <location>
        <begin position="482"/>
        <end position="534"/>
    </location>
</feature>
<evidence type="ECO:0000256" key="2">
    <source>
        <dbReference type="ARBA" id="ARBA00022771"/>
    </source>
</evidence>
<dbReference type="Gene3D" id="3.50.7.10">
    <property type="entry name" value="GroEL"/>
    <property type="match status" value="1"/>
</dbReference>
<dbReference type="PROSITE" id="PS50186">
    <property type="entry name" value="DEP"/>
    <property type="match status" value="1"/>
</dbReference>
<keyword evidence="9" id="KW-1185">Reference proteome</keyword>
<feature type="compositionally biased region" description="Low complexity" evidence="5">
    <location>
        <begin position="103"/>
        <end position="115"/>
    </location>
</feature>
<feature type="region of interest" description="Disordered" evidence="5">
    <location>
        <begin position="917"/>
        <end position="942"/>
    </location>
</feature>
<evidence type="ECO:0000259" key="7">
    <source>
        <dbReference type="PROSITE" id="PS50186"/>
    </source>
</evidence>
<dbReference type="InterPro" id="IPR037378">
    <property type="entry name" value="PIKfyve_DEP"/>
</dbReference>
<dbReference type="GO" id="GO:0030593">
    <property type="term" value="P:neutrophil chemotaxis"/>
    <property type="evidence" value="ECO:0000318"/>
    <property type="project" value="GO_Central"/>
</dbReference>
<feature type="compositionally biased region" description="Polar residues" evidence="5">
    <location>
        <begin position="500"/>
        <end position="512"/>
    </location>
</feature>
<feature type="compositionally biased region" description="Polar residues" evidence="5">
    <location>
        <begin position="1014"/>
        <end position="1025"/>
    </location>
</feature>
<feature type="region of interest" description="Disordered" evidence="5">
    <location>
        <begin position="957"/>
        <end position="1080"/>
    </location>
</feature>
<dbReference type="SUPFAM" id="SSF46785">
    <property type="entry name" value="Winged helix' DNA-binding domain"/>
    <property type="match status" value="1"/>
</dbReference>
<dbReference type="InterPro" id="IPR017455">
    <property type="entry name" value="Znf_FYVE-rel"/>
</dbReference>
<dbReference type="InterPro" id="IPR011011">
    <property type="entry name" value="Znf_FYVE_PHD"/>
</dbReference>
<dbReference type="EnsemblMetazoa" id="XM_030974463">
    <property type="protein sequence ID" value="XP_030830323"/>
    <property type="gene ID" value="LOC579692"/>
</dbReference>
<feature type="compositionally biased region" description="Basic and acidic residues" evidence="5">
    <location>
        <begin position="1026"/>
        <end position="1053"/>
    </location>
</feature>
<dbReference type="PROSITE" id="PS50178">
    <property type="entry name" value="ZF_FYVE"/>
    <property type="match status" value="1"/>
</dbReference>
<feature type="compositionally biased region" description="Basic and acidic residues" evidence="5">
    <location>
        <begin position="84"/>
        <end position="102"/>
    </location>
</feature>
<feature type="domain" description="FYVE-type" evidence="6">
    <location>
        <begin position="182"/>
        <end position="237"/>
    </location>
</feature>
<dbReference type="InterPro" id="IPR000591">
    <property type="entry name" value="DEP_dom"/>
</dbReference>
<evidence type="ECO:0000256" key="3">
    <source>
        <dbReference type="ARBA" id="ARBA00022833"/>
    </source>
</evidence>
<dbReference type="InterPro" id="IPR043548">
    <property type="entry name" value="PIKfyve"/>
</dbReference>
<dbReference type="SUPFAM" id="SSF57903">
    <property type="entry name" value="FYVE/PHD zinc finger"/>
    <property type="match status" value="1"/>
</dbReference>
<evidence type="ECO:0000313" key="9">
    <source>
        <dbReference type="Proteomes" id="UP000007110"/>
    </source>
</evidence>
<dbReference type="GO" id="GO:1903426">
    <property type="term" value="P:regulation of reactive oxygen species biosynthetic process"/>
    <property type="evidence" value="ECO:0000318"/>
    <property type="project" value="GO_Central"/>
</dbReference>
<sequence>MAAPSRRELTESNLTLFPTPPSDDNTQTSRFSITGWFRKGKDSQAAAAPKSGEKHGDRRPKDLPIRKSVLEHKQEEEDLEAEREEPVSTDRRSSDGRLRPEGLSRGLLPRSLSPLVNSGSRRDSEQSLSKSRGFEASASGPVVNYTRSLTTVLKHLSSLIERKGQDPTTYSDSSLRQYWMPDSQCKECYDCGEKFTTFRRRHHCRVCGQIFCRRCCNQEVSGKFIGFIGNLRVCTYCCKVVLSYAQSAYTGDFKALQEDLMNVTEATTPTTEDGVMTPRKKFLGFMDEDMRRTSRAMSVGSVDVPSSSNLFEVFPGLTNSTDSQVSTVENKKLLNSAQLRDLWVLIKNPNNGIMFQNHRYRLRTYTDCIIGSELVDWLIQKDKAAQRVQAVAIGKALLDAKWIKCVTSSYEEGFVDGYALYTQGELAESQNLPAQLGIEEENLAYGEFMEPVWFREIRQDDDLNSEDDLLDRKSMNEAVIISLPDSSSSMDQPTEEQDGEVSSRQKYNSSPIPTFKLELDTGTHDAGQKEGSAGGPWEVINHEIISVPNTIDCTLTDSFGGTSQISQPSPGLSQSIPWSYEMLEPGLVCHDKTGDMVLETIRNEANRILVAFLDQQLQHEGLDPSWGEKILPLAKKICSMVKPNVAAGDAMDIRYYVHIKRVPGGTRSECCLVKGVICTKNVAHKKMLQKQNNPSILILQAAIEHQRVQNKLASLEPLVLQEHEYLKNCVSKIVALKPTVLVVEKSVARLAQEFLRACGITLVLSVKPRVVARISRQTESSSTSTIDQVSAAKLGTCHNFYLQKYTLPGGFTKTLMFFDGCPGHLGCSVLLRGGSLPELSKVKRVLNLMVYAVFHSRLETAYLKDEFAKPPLTPSPAGSPPNSPPSPMGQTPGKQAIKDTGTIHEVIKAVRIEQAMIRKPPQGVDSNAGEKETSNVAVATPPLSRSRFRATVQKLLMGKGSEGSDHSVSSSAAGSRRGSDGNESNERTGAAGLADKESYKEMLTGATKLPHANSYPSFNVSSESGSSKKDAKGTETQGKHDDDAVEGLSRRGTDSSSSISTSEYVLVDESEDANSQTDGELKEIKGKDYEVHKLTDKEEEENVFSFDVTGSDSEVEEAIESVDGMDLSRPSIEDSTSEKEDKERFTRAFNNTILTISPFLAFSEPYFETEEGRHSPSRHFFPRNVFWSPKLQENPADVSQAAEAQLEDEDHKDDVVYWSTDRCTHKISSMTTVQPHPFTFLQLTEDFLSESTRTLLADFRARGGRYIAMDQAGCAHTPSQKALMGPHEHKPHHQQNTNQQYLIARKGNEDTQEYQSQHPIFDCLDPYHHQKILLQFSSYSHHSGNMPGHCIPPRIVTMEFYGYNDITLGMFLDRYCFSGNYLCPSETCDTLMANHVRRFVHGNASIQVLQRQLDSPVPGYKNKVLMWSWCRKCKQVTPVQPMSRDTWHVSFAKYLEIHFYGKDYGRHSSSSPCCHSLHHHHYQYFGQHNMVASFKFSPIILREIAFPPLPITVEQPFRAHKQYLEESKTLAIRGNQVFRGISGNISSLTIGKPSQHLEQKEQEFTSQYETDFNRYKQHMDEVEAKVTQVEKWKASPDKKRDSSGNDWSDFCLEDQLLDIEDSIVIAKRCLAEINFCWNTRNLMGVW</sequence>
<dbReference type="GO" id="GO:0012506">
    <property type="term" value="C:vesicle membrane"/>
    <property type="evidence" value="ECO:0000318"/>
    <property type="project" value="GO_Central"/>
</dbReference>
<proteinExistence type="predicted"/>
<organism evidence="8 9">
    <name type="scientific">Strongylocentrotus purpuratus</name>
    <name type="common">Purple sea urchin</name>
    <dbReference type="NCBI Taxonomy" id="7668"/>
    <lineage>
        <taxon>Eukaryota</taxon>
        <taxon>Metazoa</taxon>
        <taxon>Echinodermata</taxon>
        <taxon>Eleutherozoa</taxon>
        <taxon>Echinozoa</taxon>
        <taxon>Echinoidea</taxon>
        <taxon>Euechinoidea</taxon>
        <taxon>Echinacea</taxon>
        <taxon>Camarodonta</taxon>
        <taxon>Echinidea</taxon>
        <taxon>Strongylocentrotidae</taxon>
        <taxon>Strongylocentrotus</taxon>
    </lineage>
</organism>
<dbReference type="OMA" id="ESHAFHP"/>
<keyword evidence="2 4" id="KW-0863">Zinc-finger</keyword>
<feature type="compositionally biased region" description="Basic and acidic residues" evidence="5">
    <location>
        <begin position="977"/>
        <end position="986"/>
    </location>
</feature>
<dbReference type="GeneID" id="579692"/>
<evidence type="ECO:0000313" key="8">
    <source>
        <dbReference type="EnsemblMetazoa" id="XP_030830323"/>
    </source>
</evidence>
<dbReference type="CDD" id="cd04448">
    <property type="entry name" value="DEP_PIKfyve"/>
    <property type="match status" value="1"/>
</dbReference>
<feature type="region of interest" description="Disordered" evidence="5">
    <location>
        <begin position="869"/>
        <end position="896"/>
    </location>
</feature>
<accession>A0A7M7N5C6</accession>
<dbReference type="GO" id="GO:0052810">
    <property type="term" value="F:1-phosphatidylinositol-5-kinase activity"/>
    <property type="evidence" value="ECO:0000318"/>
    <property type="project" value="GO_Central"/>
</dbReference>
<dbReference type="GO" id="GO:0005524">
    <property type="term" value="F:ATP binding"/>
    <property type="evidence" value="ECO:0007669"/>
    <property type="project" value="InterPro"/>
</dbReference>
<dbReference type="InterPro" id="IPR027409">
    <property type="entry name" value="GroEL-like_apical_dom_sf"/>
</dbReference>
<dbReference type="PANTHER" id="PTHR46715:SF1">
    <property type="entry name" value="1-PHOSPHATIDYLINOSITOL 3-PHOSPHATE 5-KINASE"/>
    <property type="match status" value="1"/>
</dbReference>
<feature type="compositionally biased region" description="Basic and acidic residues" evidence="5">
    <location>
        <begin position="517"/>
        <end position="528"/>
    </location>
</feature>
<dbReference type="InterPro" id="IPR036388">
    <property type="entry name" value="WH-like_DNA-bd_sf"/>
</dbReference>
<feature type="compositionally biased region" description="Low complexity" evidence="5">
    <location>
        <begin position="966"/>
        <end position="976"/>
    </location>
</feature>
<evidence type="ECO:0000256" key="4">
    <source>
        <dbReference type="PROSITE-ProRule" id="PRU00091"/>
    </source>
</evidence>
<dbReference type="InterPro" id="IPR000306">
    <property type="entry name" value="Znf_FYVE"/>
</dbReference>
<dbReference type="FunFam" id="1.10.10.10:FF:000206">
    <property type="entry name" value="1-phosphatidylinositol 3-phosphate 5-kinase isoform X1"/>
    <property type="match status" value="1"/>
</dbReference>
<dbReference type="GO" id="GO:0090385">
    <property type="term" value="P:phagosome-lysosome fusion"/>
    <property type="evidence" value="ECO:0000318"/>
    <property type="project" value="GO_Central"/>
</dbReference>
<dbReference type="FunFam" id="3.50.7.10:FF:000007">
    <property type="entry name" value="1-phosphatidylinositol 3-phosphate 5-kinase isoform X1"/>
    <property type="match status" value="1"/>
</dbReference>